<dbReference type="PROSITE" id="PS50088">
    <property type="entry name" value="ANK_REPEAT"/>
    <property type="match status" value="2"/>
</dbReference>
<protein>
    <recommendedName>
        <fullName evidence="6">Ankyrin</fullName>
    </recommendedName>
</protein>
<evidence type="ECO:0000256" key="1">
    <source>
        <dbReference type="ARBA" id="ARBA00022737"/>
    </source>
</evidence>
<organism evidence="4 5">
    <name type="scientific">Phialophora macrospora</name>
    <dbReference type="NCBI Taxonomy" id="1851006"/>
    <lineage>
        <taxon>Eukaryota</taxon>
        <taxon>Fungi</taxon>
        <taxon>Dikarya</taxon>
        <taxon>Ascomycota</taxon>
        <taxon>Pezizomycotina</taxon>
        <taxon>Eurotiomycetes</taxon>
        <taxon>Chaetothyriomycetidae</taxon>
        <taxon>Chaetothyriales</taxon>
        <taxon>Herpotrichiellaceae</taxon>
        <taxon>Phialophora</taxon>
    </lineage>
</organism>
<dbReference type="AlphaFoldDB" id="A0A0D2GAU4"/>
<dbReference type="Pfam" id="PF12796">
    <property type="entry name" value="Ank_2"/>
    <property type="match status" value="1"/>
</dbReference>
<dbReference type="PROSITE" id="PS50297">
    <property type="entry name" value="ANK_REP_REGION"/>
    <property type="match status" value="2"/>
</dbReference>
<evidence type="ECO:0000256" key="3">
    <source>
        <dbReference type="PROSITE-ProRule" id="PRU00023"/>
    </source>
</evidence>
<dbReference type="InterPro" id="IPR002110">
    <property type="entry name" value="Ankyrin_rpt"/>
</dbReference>
<proteinExistence type="predicted"/>
<dbReference type="InterPro" id="IPR036770">
    <property type="entry name" value="Ankyrin_rpt-contain_sf"/>
</dbReference>
<dbReference type="HOGENOM" id="CLU_315205_0_0_1"/>
<evidence type="ECO:0000313" key="4">
    <source>
        <dbReference type="EMBL" id="KIW69154.1"/>
    </source>
</evidence>
<dbReference type="SMART" id="SM00248">
    <property type="entry name" value="ANK"/>
    <property type="match status" value="10"/>
</dbReference>
<sequence length="927" mass="103707">MFEPESLKSILTWEQQRQMLDEMKEVASSTNQASGGLLEMKKTVAAFYVFQCYLLEFGTKFNAEQAVAWLSKASSDDDSHEDQDYFSQAWLWRISRALGIQTDISTDTLESLLNLSVIRGHRTCLQDMLELMAINSGPERQRWWNSFQQFRNILQSQMGAVGMGYFFSNYMTRPWNTTSLNITTELDESIRIRLGSDYDSCVKSSVSSGQESSTQKGRDKDRTAFDRIYVNQRGHGLLHYAAAAGATNALRHMITKYECDVNIPNQHVDESPLVCACEGGKVDCALVLLENGADPNGYRFGQEGPLHWLCSFLPNEMETIASRLVRAGADIELRSGGMRHDVRGIRADWEHIFEIRTTPLGRAVLMNNINAVKVLLKLGANPLTKHASKHRGEWEGMKDFSKMIDVSSPFELAAVLTLPDILAEFIKHIDSPSGIPRLKLLDEWSMLDLAHAKKVTEFDPVSLQSRLVRCGINYKRNMRATLVLLHARDLPVRGSSGDELQKERSRVLCKEVSLGNLDVVEALLELGYSSNGTQDFRPLEKAVETNHEEMFKLLVRYRVDMTVTLMTPTGGISMLHVCALRPQHSRPGRAIADALIAAGVPIESADPRSRPPLAMAIMNQNFDVAQALLENGANVDAIYPLPSTTVDGTETKAVSVLVEVLSQHTMRTLASLKFLFGKREGGPSQRPAFHIDPTNKFSILHLLAGSPQFTQIAQITPKILNLCIETFAEPELINYRHPLLGTALYYAATCGHKTMVELLLQHGADETHNSGPDVDGSVQTLLRSRESWAPLWAAILRFDDELKKGTYFPPEGPPGAWLNSNLIQNSEKTLGLLSGRSNDALSKQAVDQLQKRKKSLETESYAWQKERVRKRREFKAREDEAPINLGILSDDGGKDDEVKIREICEGPEQEWKTGGLEWLLKSLTLSH</sequence>
<feature type="repeat" description="ANK" evidence="3">
    <location>
        <begin position="608"/>
        <end position="640"/>
    </location>
</feature>
<accession>A0A0D2GAU4</accession>
<reference evidence="4 5" key="1">
    <citation type="submission" date="2015-01" db="EMBL/GenBank/DDBJ databases">
        <title>The Genome Sequence of Capronia semiimmersa CBS27337.</title>
        <authorList>
            <consortium name="The Broad Institute Genomics Platform"/>
            <person name="Cuomo C."/>
            <person name="de Hoog S."/>
            <person name="Gorbushina A."/>
            <person name="Stielow B."/>
            <person name="Teixiera M."/>
            <person name="Abouelleil A."/>
            <person name="Chapman S.B."/>
            <person name="Priest M."/>
            <person name="Young S.K."/>
            <person name="Wortman J."/>
            <person name="Nusbaum C."/>
            <person name="Birren B."/>
        </authorList>
    </citation>
    <scope>NUCLEOTIDE SEQUENCE [LARGE SCALE GENOMIC DNA]</scope>
    <source>
        <strain evidence="4 5">CBS 27337</strain>
    </source>
</reference>
<dbReference type="Proteomes" id="UP000054266">
    <property type="component" value="Unassembled WGS sequence"/>
</dbReference>
<dbReference type="EMBL" id="KN846958">
    <property type="protein sequence ID" value="KIW69154.1"/>
    <property type="molecule type" value="Genomic_DNA"/>
</dbReference>
<dbReference type="STRING" id="5601.A0A0D2GAU4"/>
<evidence type="ECO:0008006" key="6">
    <source>
        <dbReference type="Google" id="ProtNLM"/>
    </source>
</evidence>
<dbReference type="Pfam" id="PF00023">
    <property type="entry name" value="Ank"/>
    <property type="match status" value="2"/>
</dbReference>
<feature type="repeat" description="ANK" evidence="3">
    <location>
        <begin position="742"/>
        <end position="771"/>
    </location>
</feature>
<keyword evidence="1" id="KW-0677">Repeat</keyword>
<name>A0A0D2GAU4_9EURO</name>
<gene>
    <name evidence="4" type="ORF">PV04_05047</name>
</gene>
<evidence type="ECO:0000256" key="2">
    <source>
        <dbReference type="ARBA" id="ARBA00023043"/>
    </source>
</evidence>
<keyword evidence="2 3" id="KW-0040">ANK repeat</keyword>
<keyword evidence="5" id="KW-1185">Reference proteome</keyword>
<dbReference type="PANTHER" id="PTHR24198">
    <property type="entry name" value="ANKYRIN REPEAT AND PROTEIN KINASE DOMAIN-CONTAINING PROTEIN"/>
    <property type="match status" value="1"/>
</dbReference>
<dbReference type="PANTHER" id="PTHR24198:SF165">
    <property type="entry name" value="ANKYRIN REPEAT-CONTAINING PROTEIN-RELATED"/>
    <property type="match status" value="1"/>
</dbReference>
<evidence type="ECO:0000313" key="5">
    <source>
        <dbReference type="Proteomes" id="UP000054266"/>
    </source>
</evidence>
<dbReference type="Gene3D" id="1.25.40.20">
    <property type="entry name" value="Ankyrin repeat-containing domain"/>
    <property type="match status" value="3"/>
</dbReference>
<dbReference type="SUPFAM" id="SSF48403">
    <property type="entry name" value="Ankyrin repeat"/>
    <property type="match status" value="2"/>
</dbReference>